<dbReference type="Proteomes" id="UP000474054">
    <property type="component" value="Unassembled WGS sequence"/>
</dbReference>
<dbReference type="AlphaFoldDB" id="A0A650CWB9"/>
<dbReference type="Gene3D" id="3.60.20.10">
    <property type="entry name" value="Glutamine Phosphoribosylpyrophosphate, subunit 1, domain 1"/>
    <property type="match status" value="1"/>
</dbReference>
<accession>A0A650CWB9</accession>
<evidence type="ECO:0000259" key="1">
    <source>
        <dbReference type="Pfam" id="PF08823"/>
    </source>
</evidence>
<dbReference type="Proteomes" id="UP000426328">
    <property type="component" value="Chromosome"/>
</dbReference>
<dbReference type="InterPro" id="IPR029055">
    <property type="entry name" value="Ntn_hydrolases_N"/>
</dbReference>
<protein>
    <submittedName>
        <fullName evidence="3">DUF1028 domain-containing protein</fullName>
    </submittedName>
</protein>
<name>A0A650CWB9_ACIAM</name>
<proteinExistence type="predicted"/>
<dbReference type="RefSeq" id="WP_152939337.1">
    <property type="nucleotide sequence ID" value="NZ_CP045482.1"/>
</dbReference>
<dbReference type="GeneID" id="42779945"/>
<dbReference type="Pfam" id="PF08823">
    <property type="entry name" value="PG_binding_2"/>
    <property type="match status" value="1"/>
</dbReference>
<evidence type="ECO:0000313" key="5">
    <source>
        <dbReference type="Proteomes" id="UP000474054"/>
    </source>
</evidence>
<reference evidence="2 5" key="1">
    <citation type="submission" date="2019-10" db="EMBL/GenBank/DDBJ databases">
        <title>Comparative genomics of sulfur disproportionating microorganisms.</title>
        <authorList>
            <person name="Ward L.M."/>
            <person name="Bertran E."/>
            <person name="Johnston D."/>
        </authorList>
    </citation>
    <scope>NUCLEOTIDE SEQUENCE [LARGE SCALE GENOMIC DNA]</scope>
    <source>
        <strain evidence="2 5">DSM 3772</strain>
    </source>
</reference>
<feature type="domain" description="Putative peptidoglycan binding" evidence="1">
    <location>
        <begin position="217"/>
        <end position="267"/>
    </location>
</feature>
<dbReference type="SUPFAM" id="SSF56235">
    <property type="entry name" value="N-terminal nucleophile aminohydrolases (Ntn hydrolases)"/>
    <property type="match status" value="1"/>
</dbReference>
<dbReference type="KEGG" id="aamb:D1866_09400"/>
<dbReference type="PANTHER" id="PTHR39328:SF1">
    <property type="entry name" value="BLL2871 PROTEIN"/>
    <property type="match status" value="1"/>
</dbReference>
<dbReference type="EMBL" id="WHYS01000001">
    <property type="protein sequence ID" value="MQL54346.1"/>
    <property type="molecule type" value="Genomic_DNA"/>
</dbReference>
<gene>
    <name evidence="3" type="ORF">D1866_09400</name>
    <name evidence="2" type="ORF">GFB69_00840</name>
</gene>
<dbReference type="Pfam" id="PF06267">
    <property type="entry name" value="DUF1028"/>
    <property type="match status" value="1"/>
</dbReference>
<sequence>MTFSIVVYDPNEEAWGVGVASKFLAVGSLVPWLKAGVGAIATQALANLEFGRKGLELLEKYDADKTLKILIDSDPLRERRQVGIVDSKGLAVAFTGKECHPYAGHIVGDKFTVQGNILAGEEVLEAMAKEAEGRGKIYERILRALKAGEDKGGDRRGKQSAAIIVVKKEDEKSITVNDKINPIKIGKYVDVRVDDHKEPIKELERILNLWISTFIDEEMVNVSDYSDVINKALKSLGYSSLRDWVEINNFEAKYTGDKIGKTVLKVLLDQANIKVETQ</sequence>
<dbReference type="InterPro" id="IPR010430">
    <property type="entry name" value="DUF1028"/>
</dbReference>
<evidence type="ECO:0000313" key="4">
    <source>
        <dbReference type="Proteomes" id="UP000426328"/>
    </source>
</evidence>
<reference evidence="3 4" key="2">
    <citation type="submission" date="2019-10" db="EMBL/GenBank/DDBJ databases">
        <title>Genome Sequences from Six Type Strain Members of the Archaeal Family Sulfolobaceae: Acidianus ambivalens, Acidianus infernus, Metallosphaera prunae, Stygiolobus azoricus, Sulfolobus metallicus, and Sulfurisphaera ohwakuensis.</title>
        <authorList>
            <person name="Counts J.A."/>
            <person name="Kelly R.M."/>
        </authorList>
    </citation>
    <scope>NUCLEOTIDE SEQUENCE [LARGE SCALE GENOMIC DNA]</scope>
    <source>
        <strain evidence="3 4">LEI 10</strain>
    </source>
</reference>
<evidence type="ECO:0000313" key="2">
    <source>
        <dbReference type="EMBL" id="MQL54346.1"/>
    </source>
</evidence>
<dbReference type="EMBL" id="CP045482">
    <property type="protein sequence ID" value="QGR22171.1"/>
    <property type="molecule type" value="Genomic_DNA"/>
</dbReference>
<organism evidence="3 4">
    <name type="scientific">Acidianus ambivalens</name>
    <name type="common">Desulfurolobus ambivalens</name>
    <dbReference type="NCBI Taxonomy" id="2283"/>
    <lineage>
        <taxon>Archaea</taxon>
        <taxon>Thermoproteota</taxon>
        <taxon>Thermoprotei</taxon>
        <taxon>Sulfolobales</taxon>
        <taxon>Sulfolobaceae</taxon>
        <taxon>Acidianus</taxon>
    </lineage>
</organism>
<evidence type="ECO:0000313" key="3">
    <source>
        <dbReference type="EMBL" id="QGR22171.1"/>
    </source>
</evidence>
<dbReference type="InterPro" id="IPR014927">
    <property type="entry name" value="PG-bd_2"/>
</dbReference>
<dbReference type="PANTHER" id="PTHR39328">
    <property type="entry name" value="BLL2871 PROTEIN"/>
    <property type="match status" value="1"/>
</dbReference>
<keyword evidence="4" id="KW-1185">Reference proteome</keyword>